<dbReference type="AlphaFoldDB" id="A0AAX6F6K9"/>
<evidence type="ECO:0000313" key="2">
    <source>
        <dbReference type="Proteomes" id="UP001140949"/>
    </source>
</evidence>
<dbReference type="InterPro" id="IPR007528">
    <property type="entry name" value="RINT1_Tip20"/>
</dbReference>
<evidence type="ECO:0000313" key="1">
    <source>
        <dbReference type="EMBL" id="KAJ6811813.1"/>
    </source>
</evidence>
<keyword evidence="2" id="KW-1185">Reference proteome</keyword>
<organism evidence="1 2">
    <name type="scientific">Iris pallida</name>
    <name type="common">Sweet iris</name>
    <dbReference type="NCBI Taxonomy" id="29817"/>
    <lineage>
        <taxon>Eukaryota</taxon>
        <taxon>Viridiplantae</taxon>
        <taxon>Streptophyta</taxon>
        <taxon>Embryophyta</taxon>
        <taxon>Tracheophyta</taxon>
        <taxon>Spermatophyta</taxon>
        <taxon>Magnoliopsida</taxon>
        <taxon>Liliopsida</taxon>
        <taxon>Asparagales</taxon>
        <taxon>Iridaceae</taxon>
        <taxon>Iridoideae</taxon>
        <taxon>Irideae</taxon>
        <taxon>Iris</taxon>
    </lineage>
</organism>
<dbReference type="EMBL" id="JANAVB010031417">
    <property type="protein sequence ID" value="KAJ6811813.1"/>
    <property type="molecule type" value="Genomic_DNA"/>
</dbReference>
<dbReference type="Proteomes" id="UP001140949">
    <property type="component" value="Unassembled WGS sequence"/>
</dbReference>
<name>A0AAX6F6K9_IRIPA</name>
<accession>A0AAX6F6K9</accession>
<comment type="caution">
    <text evidence="1">The sequence shown here is derived from an EMBL/GenBank/DDBJ whole genome shotgun (WGS) entry which is preliminary data.</text>
</comment>
<dbReference type="GO" id="GO:0006888">
    <property type="term" value="P:endoplasmic reticulum to Golgi vesicle-mediated transport"/>
    <property type="evidence" value="ECO:0007669"/>
    <property type="project" value="InterPro"/>
</dbReference>
<dbReference type="GO" id="GO:0060628">
    <property type="term" value="P:regulation of ER to Golgi vesicle-mediated transport"/>
    <property type="evidence" value="ECO:0007669"/>
    <property type="project" value="TreeGrafter"/>
</dbReference>
<gene>
    <name evidence="1" type="ORF">M6B38_150835</name>
</gene>
<dbReference type="Pfam" id="PF04437">
    <property type="entry name" value="RINT1_TIP1"/>
    <property type="match status" value="1"/>
</dbReference>
<sequence length="774" mass="86953">MDGASDHLPRPSDLSASVVRFLSEAFRSRDDLSRSRAVESELTDRCANLEASLSDLGRRLSDSIHSYAVRSDEVSAALGGFRDGLVGLRSSASGPGSDGGEGSEKFLAEELAVLAKEVARVEMVRAYAETALKLDSLIGDVEDAVSSSVTSKLKSPHNSVASEETRLVAINSLKQIEDILTSIAKTRSRWSHLISAVDHRVDRALAVLRPQAISDHRSLLSSLGWPPPLTGSSFLTPNTQHMSVKLLNPLFTMGGDLKSKYCESFLSLCHLQELQTRRKTRQLEGHNIEISSIRQPLWVIEELVSPISLASQRHFSKWVEKPELIFALIYKITRDFVDSMDEVLQPLVDKARLVGYSCREEWISAMVTSLSTYLAKDIFPIYLDLLQDGSKISFLHLIDQMISFDKRTLSLISNSGLLLSLTEDENLQRVSVLRVFCDRPDWLDIWAEIELGEMLDKLKSAIQIEKNWNTRLQGTVLMSGSEDYNSPAVSGVLLQCLSATIDRSRPLPSIMHRASFIRLAGAPLVREFLDCLLRRCQEAEGLTALADDDALTKVLYSINAARYCDSILLEWSEDVFFVEMETEGSSIFEEESAGLREFRTEWIEKISTVILRGFEAKSRDYFRNKRHWQEKAEGGWAMSKAFVGALDYLQGKISKLQECLNEIDFVTAWRTVATAVDGLVFAGILMSGAKFHDDGVERFGGDLDVLFGVFRKWCLRPEGFFPRISEGLRLLRMEEKDVKEEMSRGKEKWLRDKGIRNLSLAEAEKIAKNRVFTR</sequence>
<dbReference type="PANTHER" id="PTHR13520">
    <property type="entry name" value="RAD50-INTERACTING PROTEIN 1 RINT-1"/>
    <property type="match status" value="1"/>
</dbReference>
<dbReference type="PANTHER" id="PTHR13520:SF1">
    <property type="entry name" value="RINT1-LIKE PROTEIN MAG2"/>
    <property type="match status" value="1"/>
</dbReference>
<reference evidence="1" key="1">
    <citation type="journal article" date="2023" name="GigaByte">
        <title>Genome assembly of the bearded iris, Iris pallida Lam.</title>
        <authorList>
            <person name="Bruccoleri R.E."/>
            <person name="Oakeley E.J."/>
            <person name="Faust A.M.E."/>
            <person name="Altorfer M."/>
            <person name="Dessus-Babus S."/>
            <person name="Burckhardt D."/>
            <person name="Oertli M."/>
            <person name="Naumann U."/>
            <person name="Petersen F."/>
            <person name="Wong J."/>
        </authorList>
    </citation>
    <scope>NUCLEOTIDE SEQUENCE</scope>
    <source>
        <strain evidence="1">GSM-AAB239-AS_SAM_17_03QT</strain>
    </source>
</reference>
<dbReference type="PROSITE" id="PS51386">
    <property type="entry name" value="RINT1_TIP20"/>
    <property type="match status" value="1"/>
</dbReference>
<dbReference type="GO" id="GO:0006890">
    <property type="term" value="P:retrograde vesicle-mediated transport, Golgi to endoplasmic reticulum"/>
    <property type="evidence" value="ECO:0007669"/>
    <property type="project" value="InterPro"/>
</dbReference>
<proteinExistence type="predicted"/>
<reference evidence="1" key="2">
    <citation type="submission" date="2023-04" db="EMBL/GenBank/DDBJ databases">
        <authorList>
            <person name="Bruccoleri R.E."/>
            <person name="Oakeley E.J."/>
            <person name="Faust A.-M."/>
            <person name="Dessus-Babus S."/>
            <person name="Altorfer M."/>
            <person name="Burckhardt D."/>
            <person name="Oertli M."/>
            <person name="Naumann U."/>
            <person name="Petersen F."/>
            <person name="Wong J."/>
        </authorList>
    </citation>
    <scope>NUCLEOTIDE SEQUENCE</scope>
    <source>
        <strain evidence="1">GSM-AAB239-AS_SAM_17_03QT</strain>
        <tissue evidence="1">Leaf</tissue>
    </source>
</reference>
<dbReference type="GO" id="GO:0070939">
    <property type="term" value="C:Dsl1/NZR complex"/>
    <property type="evidence" value="ECO:0007669"/>
    <property type="project" value="InterPro"/>
</dbReference>
<protein>
    <submittedName>
        <fullName evidence="1">RINT1-like protein MAG2</fullName>
    </submittedName>
</protein>